<evidence type="ECO:0000256" key="1">
    <source>
        <dbReference type="ARBA" id="ARBA00022614"/>
    </source>
</evidence>
<name>A0A6G1SE93_9ACAR</name>
<dbReference type="PANTHER" id="PTHR48051:SF46">
    <property type="entry name" value="LEUCINE RICH REPEAT-CONTAINING DOMAIN PROTEIN"/>
    <property type="match status" value="1"/>
</dbReference>
<keyword evidence="2" id="KW-0677">Repeat</keyword>
<dbReference type="InterPro" id="IPR003591">
    <property type="entry name" value="Leu-rich_rpt_typical-subtyp"/>
</dbReference>
<dbReference type="AlphaFoldDB" id="A0A6G1SE93"/>
<accession>A0A6G1SE93</accession>
<dbReference type="GO" id="GO:0005737">
    <property type="term" value="C:cytoplasm"/>
    <property type="evidence" value="ECO:0007669"/>
    <property type="project" value="TreeGrafter"/>
</dbReference>
<dbReference type="FunFam" id="3.80.10.10:FF:000230">
    <property type="entry name" value="Leucine-rich repeat-containing protein 57"/>
    <property type="match status" value="1"/>
</dbReference>
<reference evidence="3" key="1">
    <citation type="submission" date="2018-10" db="EMBL/GenBank/DDBJ databases">
        <title>Transcriptome assembly of Aceria tosichella (Wheat curl mite) Type 2.</title>
        <authorList>
            <person name="Scully E.D."/>
            <person name="Geib S.M."/>
            <person name="Palmer N.A."/>
            <person name="Gupta A.K."/>
            <person name="Sarath G."/>
            <person name="Tatineni S."/>
        </authorList>
    </citation>
    <scope>NUCLEOTIDE SEQUENCE</scope>
    <source>
        <strain evidence="3">LincolnNE</strain>
    </source>
</reference>
<organism evidence="3">
    <name type="scientific">Aceria tosichella</name>
    <name type="common">wheat curl mite</name>
    <dbReference type="NCBI Taxonomy" id="561515"/>
    <lineage>
        <taxon>Eukaryota</taxon>
        <taxon>Metazoa</taxon>
        <taxon>Ecdysozoa</taxon>
        <taxon>Arthropoda</taxon>
        <taxon>Chelicerata</taxon>
        <taxon>Arachnida</taxon>
        <taxon>Acari</taxon>
        <taxon>Acariformes</taxon>
        <taxon>Trombidiformes</taxon>
        <taxon>Prostigmata</taxon>
        <taxon>Eupodina</taxon>
        <taxon>Eriophyoidea</taxon>
        <taxon>Eriophyidae</taxon>
        <taxon>Eriophyinae</taxon>
        <taxon>Aceriini</taxon>
        <taxon>Aceria</taxon>
    </lineage>
</organism>
<sequence>MGNASSLKHHVETAEKTGVIQLSKSNLREIPKDLGQISHLLRTLDLNTNRLVQIGDNISAFKNLKLLNLSHNKLKYVSASIGNLTKLETLILEDNLLEALPNELERLASLKTLNLSSNKFKIFPRQVCTLKNLELVDLSRNEIEFIPDQVSQSQASEINLNQNKLRSLNDSLVQCQKLKILRLDNNMLEVTAITKPILADSKICLLSVENNLFTLKQLQERDGYEQYSERYTSTKRKLI</sequence>
<dbReference type="PROSITE" id="PS51450">
    <property type="entry name" value="LRR"/>
    <property type="match status" value="1"/>
</dbReference>
<evidence type="ECO:0000256" key="2">
    <source>
        <dbReference type="ARBA" id="ARBA00022737"/>
    </source>
</evidence>
<protein>
    <submittedName>
        <fullName evidence="3">Leucine-rich repeat-containing protein 57</fullName>
    </submittedName>
</protein>
<evidence type="ECO:0000313" key="3">
    <source>
        <dbReference type="EMBL" id="MDE48846.1"/>
    </source>
</evidence>
<gene>
    <name evidence="3" type="primary">lrrc57</name>
    <name evidence="3" type="ORF">g.20276</name>
</gene>
<dbReference type="SUPFAM" id="SSF52058">
    <property type="entry name" value="L domain-like"/>
    <property type="match status" value="1"/>
</dbReference>
<dbReference type="SMART" id="SM00369">
    <property type="entry name" value="LRR_TYP"/>
    <property type="match status" value="5"/>
</dbReference>
<dbReference type="InterPro" id="IPR032675">
    <property type="entry name" value="LRR_dom_sf"/>
</dbReference>
<dbReference type="Pfam" id="PF13855">
    <property type="entry name" value="LRR_8"/>
    <property type="match status" value="1"/>
</dbReference>
<dbReference type="Pfam" id="PF00560">
    <property type="entry name" value="LRR_1"/>
    <property type="match status" value="1"/>
</dbReference>
<dbReference type="EMBL" id="GGYP01004075">
    <property type="protein sequence ID" value="MDE48846.1"/>
    <property type="molecule type" value="Transcribed_RNA"/>
</dbReference>
<dbReference type="InterPro" id="IPR050216">
    <property type="entry name" value="LRR_domain-containing"/>
</dbReference>
<dbReference type="Gene3D" id="3.80.10.10">
    <property type="entry name" value="Ribonuclease Inhibitor"/>
    <property type="match status" value="2"/>
</dbReference>
<keyword evidence="1" id="KW-0433">Leucine-rich repeat</keyword>
<proteinExistence type="predicted"/>
<dbReference type="PANTHER" id="PTHR48051">
    <property type="match status" value="1"/>
</dbReference>
<dbReference type="InterPro" id="IPR001611">
    <property type="entry name" value="Leu-rich_rpt"/>
</dbReference>